<evidence type="ECO:0000313" key="7">
    <source>
        <dbReference type="Proteomes" id="UP000319852"/>
    </source>
</evidence>
<name>A0A517N2D3_9BACT</name>
<keyword evidence="6" id="KW-0032">Aminotransferase</keyword>
<evidence type="ECO:0000256" key="2">
    <source>
        <dbReference type="ARBA" id="ARBA00037999"/>
    </source>
</evidence>
<keyword evidence="6" id="KW-0808">Transferase</keyword>
<dbReference type="SUPFAM" id="SSF53383">
    <property type="entry name" value="PLP-dependent transferases"/>
    <property type="match status" value="1"/>
</dbReference>
<dbReference type="Gene3D" id="3.40.640.10">
    <property type="entry name" value="Type I PLP-dependent aspartate aminotransferase-like (Major domain)"/>
    <property type="match status" value="1"/>
</dbReference>
<proteinExistence type="inferred from homology"/>
<evidence type="ECO:0000256" key="1">
    <source>
        <dbReference type="ARBA" id="ARBA00022898"/>
    </source>
</evidence>
<sequence>MSATTTSNQPVPMLDVNRQNQPLQAEVDAALAEVTRSGAFVHGPACGDLETAIAGYCGSKYAIGCASGSDALLLALMALEIGPGDEVILPSFTFFATAGAVWRLGATPVFADILPDTFNLDPAEVAKKITSATKAVLPVHLFGQCAEMDALSEACGDIPIIEDAAQAIGADYHGKRAGSLGQIGCFSFYPTKNLGGFGDGGMLTTDDEQIADKLRVLRDHGQRPRYHHSLVGVNSRLDTLQAAVLGVKLPRLDDWAASRQRHADHYVNEFDRLGFNQQSFGASLTLPVESPGCTSVWNQFTVRVPGGRRDALQSFLQEREIGSAIYYPVPLHRQKCFLNLGYAEGSLPVTEQAAEEVLSLPVFPELTRREQDRVIAALAEFSGIAYVPSERHAA</sequence>
<comment type="similarity">
    <text evidence="2 5">Belongs to the DegT/DnrJ/EryC1 family.</text>
</comment>
<dbReference type="PANTHER" id="PTHR30244">
    <property type="entry name" value="TRANSAMINASE"/>
    <property type="match status" value="1"/>
</dbReference>
<accession>A0A517N2D3</accession>
<dbReference type="GO" id="GO:0030170">
    <property type="term" value="F:pyridoxal phosphate binding"/>
    <property type="evidence" value="ECO:0007669"/>
    <property type="project" value="UniProtKB-ARBA"/>
</dbReference>
<dbReference type="GO" id="GO:0000271">
    <property type="term" value="P:polysaccharide biosynthetic process"/>
    <property type="evidence" value="ECO:0007669"/>
    <property type="project" value="TreeGrafter"/>
</dbReference>
<keyword evidence="7" id="KW-1185">Reference proteome</keyword>
<reference evidence="6 7" key="1">
    <citation type="submission" date="2019-02" db="EMBL/GenBank/DDBJ databases">
        <title>Deep-cultivation of Planctomycetes and their phenomic and genomic characterization uncovers novel biology.</title>
        <authorList>
            <person name="Wiegand S."/>
            <person name="Jogler M."/>
            <person name="Boedeker C."/>
            <person name="Pinto D."/>
            <person name="Vollmers J."/>
            <person name="Rivas-Marin E."/>
            <person name="Kohn T."/>
            <person name="Peeters S.H."/>
            <person name="Heuer A."/>
            <person name="Rast P."/>
            <person name="Oberbeckmann S."/>
            <person name="Bunk B."/>
            <person name="Jeske O."/>
            <person name="Meyerdierks A."/>
            <person name="Storesund J.E."/>
            <person name="Kallscheuer N."/>
            <person name="Luecker S."/>
            <person name="Lage O.M."/>
            <person name="Pohl T."/>
            <person name="Merkel B.J."/>
            <person name="Hornburger P."/>
            <person name="Mueller R.-W."/>
            <person name="Bruemmer F."/>
            <person name="Labrenz M."/>
            <person name="Spormann A.M."/>
            <person name="Op den Camp H."/>
            <person name="Overmann J."/>
            <person name="Amann R."/>
            <person name="Jetten M.S.M."/>
            <person name="Mascher T."/>
            <person name="Medema M.H."/>
            <person name="Devos D.P."/>
            <person name="Kaster A.-K."/>
            <person name="Ovreas L."/>
            <person name="Rohde M."/>
            <person name="Galperin M.Y."/>
            <person name="Jogler C."/>
        </authorList>
    </citation>
    <scope>NUCLEOTIDE SEQUENCE [LARGE SCALE GENOMIC DNA]</scope>
    <source>
        <strain evidence="6 7">HG15A2</strain>
    </source>
</reference>
<dbReference type="EC" id="2.6.1.98" evidence="6"/>
<dbReference type="EMBL" id="CP036263">
    <property type="protein sequence ID" value="QDT01294.1"/>
    <property type="molecule type" value="Genomic_DNA"/>
</dbReference>
<feature type="active site" description="Proton acceptor" evidence="3">
    <location>
        <position position="192"/>
    </location>
</feature>
<dbReference type="Pfam" id="PF01041">
    <property type="entry name" value="DegT_DnrJ_EryC1"/>
    <property type="match status" value="1"/>
</dbReference>
<dbReference type="Gene3D" id="3.90.1150.10">
    <property type="entry name" value="Aspartate Aminotransferase, domain 1"/>
    <property type="match status" value="1"/>
</dbReference>
<evidence type="ECO:0000313" key="6">
    <source>
        <dbReference type="EMBL" id="QDT01294.1"/>
    </source>
</evidence>
<dbReference type="PANTHER" id="PTHR30244:SF36">
    <property type="entry name" value="3-OXO-GLUCOSE-6-PHOSPHATE:GLUTAMATE AMINOTRANSFERASE"/>
    <property type="match status" value="1"/>
</dbReference>
<protein>
    <submittedName>
        <fullName evidence="6">Aminotransferase</fullName>
        <ecNumber evidence="6">2.6.1.98</ecNumber>
    </submittedName>
</protein>
<organism evidence="6 7">
    <name type="scientific">Adhaeretor mobilis</name>
    <dbReference type="NCBI Taxonomy" id="1930276"/>
    <lineage>
        <taxon>Bacteria</taxon>
        <taxon>Pseudomonadati</taxon>
        <taxon>Planctomycetota</taxon>
        <taxon>Planctomycetia</taxon>
        <taxon>Pirellulales</taxon>
        <taxon>Lacipirellulaceae</taxon>
        <taxon>Adhaeretor</taxon>
    </lineage>
</organism>
<dbReference type="CDD" id="cd00616">
    <property type="entry name" value="AHBA_syn"/>
    <property type="match status" value="1"/>
</dbReference>
<dbReference type="InterPro" id="IPR015421">
    <property type="entry name" value="PyrdxlP-dep_Trfase_major"/>
</dbReference>
<evidence type="ECO:0000256" key="3">
    <source>
        <dbReference type="PIRSR" id="PIRSR000390-1"/>
    </source>
</evidence>
<dbReference type="OrthoDB" id="9810913at2"/>
<dbReference type="KEGG" id="amob:HG15A2_46360"/>
<dbReference type="InterPro" id="IPR015424">
    <property type="entry name" value="PyrdxlP-dep_Trfase"/>
</dbReference>
<dbReference type="GO" id="GO:0008483">
    <property type="term" value="F:transaminase activity"/>
    <property type="evidence" value="ECO:0007669"/>
    <property type="project" value="UniProtKB-KW"/>
</dbReference>
<feature type="modified residue" description="N6-(pyridoxal phosphate)lysine" evidence="4">
    <location>
        <position position="192"/>
    </location>
</feature>
<dbReference type="FunFam" id="3.40.640.10:FF:000089">
    <property type="entry name" value="Aminotransferase, DegT/DnrJ/EryC1/StrS family"/>
    <property type="match status" value="1"/>
</dbReference>
<dbReference type="PIRSF" id="PIRSF000390">
    <property type="entry name" value="PLP_StrS"/>
    <property type="match status" value="1"/>
</dbReference>
<gene>
    <name evidence="6" type="ORF">HG15A2_46360</name>
</gene>
<dbReference type="InterPro" id="IPR000653">
    <property type="entry name" value="DegT/StrS_aminotransferase"/>
</dbReference>
<dbReference type="Proteomes" id="UP000319852">
    <property type="component" value="Chromosome"/>
</dbReference>
<evidence type="ECO:0000256" key="5">
    <source>
        <dbReference type="RuleBase" id="RU004508"/>
    </source>
</evidence>
<evidence type="ECO:0000256" key="4">
    <source>
        <dbReference type="PIRSR" id="PIRSR000390-2"/>
    </source>
</evidence>
<keyword evidence="1 4" id="KW-0663">Pyridoxal phosphate</keyword>
<dbReference type="RefSeq" id="WP_145063381.1">
    <property type="nucleotide sequence ID" value="NZ_CP036263.1"/>
</dbReference>
<dbReference type="InterPro" id="IPR015422">
    <property type="entry name" value="PyrdxlP-dep_Trfase_small"/>
</dbReference>
<dbReference type="AlphaFoldDB" id="A0A517N2D3"/>